<dbReference type="Gene3D" id="1.20.120.1430">
    <property type="entry name" value="HP0721 helical bundle"/>
    <property type="match status" value="1"/>
</dbReference>
<feature type="compositionally biased region" description="Basic residues" evidence="1">
    <location>
        <begin position="131"/>
        <end position="141"/>
    </location>
</feature>
<sequence length="193" mass="21918">MRRFLGLVVMGALALGVAHAEEDYASMSNKDFVKLAGTLHSAEEVLDYQVEFDKRLKEIKGSKAKLNFKAQVNKAYRTNLAKMSAKDFAALRKEVAEALEEKKKDHQHKELVDMGLDVEVCKTKKRELLCPHRHAKKHASKHGGEGKHGHHGVKHEHKEGAKSEEHKAKATKSEEHKEEHKEVKQEKEGEHHE</sequence>
<protein>
    <submittedName>
        <fullName evidence="3">DUF1104 domain-containing protein</fullName>
    </submittedName>
</protein>
<feature type="compositionally biased region" description="Basic and acidic residues" evidence="1">
    <location>
        <begin position="156"/>
        <end position="193"/>
    </location>
</feature>
<evidence type="ECO:0000256" key="1">
    <source>
        <dbReference type="SAM" id="MobiDB-lite"/>
    </source>
</evidence>
<dbReference type="EMBL" id="JBHRZO010000021">
    <property type="protein sequence ID" value="MFC3847833.1"/>
    <property type="molecule type" value="Genomic_DNA"/>
</dbReference>
<accession>A0ABV7ZH09</accession>
<gene>
    <name evidence="3" type="ORF">ACFOPX_04710</name>
</gene>
<evidence type="ECO:0000256" key="2">
    <source>
        <dbReference type="SAM" id="SignalP"/>
    </source>
</evidence>
<feature type="chain" id="PRO_5045888112" evidence="2">
    <location>
        <begin position="21"/>
        <end position="193"/>
    </location>
</feature>
<feature type="region of interest" description="Disordered" evidence="1">
    <location>
        <begin position="131"/>
        <end position="193"/>
    </location>
</feature>
<evidence type="ECO:0000313" key="4">
    <source>
        <dbReference type="Proteomes" id="UP001595783"/>
    </source>
</evidence>
<dbReference type="InterPro" id="IPR009488">
    <property type="entry name" value="DUF1104"/>
</dbReference>
<dbReference type="Proteomes" id="UP001595783">
    <property type="component" value="Unassembled WGS sequence"/>
</dbReference>
<evidence type="ECO:0000313" key="3">
    <source>
        <dbReference type="EMBL" id="MFC3847833.1"/>
    </source>
</evidence>
<dbReference type="Pfam" id="PF06518">
    <property type="entry name" value="DUF1104"/>
    <property type="match status" value="1"/>
</dbReference>
<keyword evidence="4" id="KW-1185">Reference proteome</keyword>
<keyword evidence="2" id="KW-0732">Signal</keyword>
<reference evidence="4" key="1">
    <citation type="journal article" date="2019" name="Int. J. Syst. Evol. Microbiol.">
        <title>The Global Catalogue of Microorganisms (GCM) 10K type strain sequencing project: providing services to taxonomists for standard genome sequencing and annotation.</title>
        <authorList>
            <consortium name="The Broad Institute Genomics Platform"/>
            <consortium name="The Broad Institute Genome Sequencing Center for Infectious Disease"/>
            <person name="Wu L."/>
            <person name="Ma J."/>
        </authorList>
    </citation>
    <scope>NUCLEOTIDE SEQUENCE [LARGE SCALE GENOMIC DNA]</scope>
    <source>
        <strain evidence="4">CCUG 53816</strain>
    </source>
</reference>
<name>A0ABV7ZH09_9HELI</name>
<feature type="signal peptide" evidence="2">
    <location>
        <begin position="1"/>
        <end position="20"/>
    </location>
</feature>
<organism evidence="3 4">
    <name type="scientific">Helicobacter baculiformis</name>
    <dbReference type="NCBI Taxonomy" id="427351"/>
    <lineage>
        <taxon>Bacteria</taxon>
        <taxon>Pseudomonadati</taxon>
        <taxon>Campylobacterota</taxon>
        <taxon>Epsilonproteobacteria</taxon>
        <taxon>Campylobacterales</taxon>
        <taxon>Helicobacteraceae</taxon>
        <taxon>Helicobacter</taxon>
    </lineage>
</organism>
<proteinExistence type="predicted"/>
<dbReference type="RefSeq" id="WP_233709009.1">
    <property type="nucleotide sequence ID" value="NZ_FZMF01000023.1"/>
</dbReference>
<dbReference type="InterPro" id="IPR038310">
    <property type="entry name" value="DUF1104_sf"/>
</dbReference>
<comment type="caution">
    <text evidence="3">The sequence shown here is derived from an EMBL/GenBank/DDBJ whole genome shotgun (WGS) entry which is preliminary data.</text>
</comment>